<evidence type="ECO:0000313" key="4">
    <source>
        <dbReference type="EMBL" id="NWE14825.1"/>
    </source>
</evidence>
<organism evidence="4 5">
    <name type="scientific">Pseudomonas yamanorum</name>
    <dbReference type="NCBI Taxonomy" id="515393"/>
    <lineage>
        <taxon>Bacteria</taxon>
        <taxon>Pseudomonadati</taxon>
        <taxon>Pseudomonadota</taxon>
        <taxon>Gammaproteobacteria</taxon>
        <taxon>Pseudomonadales</taxon>
        <taxon>Pseudomonadaceae</taxon>
        <taxon>Pseudomonas</taxon>
    </lineage>
</organism>
<dbReference type="InterPro" id="IPR005116">
    <property type="entry name" value="Transp-assoc_OB_typ1"/>
</dbReference>
<dbReference type="InterPro" id="IPR004606">
    <property type="entry name" value="Mop_domain"/>
</dbReference>
<dbReference type="InterPro" id="IPR051815">
    <property type="entry name" value="Molybdate_resp_trans_reg"/>
</dbReference>
<dbReference type="AlphaFoldDB" id="A0A7Y8EIL3"/>
<evidence type="ECO:0000313" key="5">
    <source>
        <dbReference type="Proteomes" id="UP000531950"/>
    </source>
</evidence>
<dbReference type="PROSITE" id="PS51866">
    <property type="entry name" value="MOP"/>
    <property type="match status" value="2"/>
</dbReference>
<evidence type="ECO:0000256" key="1">
    <source>
        <dbReference type="ARBA" id="ARBA00022505"/>
    </source>
</evidence>
<feature type="domain" description="Mop" evidence="3">
    <location>
        <begin position="2"/>
        <end position="68"/>
    </location>
</feature>
<dbReference type="SUPFAM" id="SSF50331">
    <property type="entry name" value="MOP-like"/>
    <property type="match status" value="2"/>
</dbReference>
<comment type="caution">
    <text evidence="4">The sequence shown here is derived from an EMBL/GenBank/DDBJ whole genome shotgun (WGS) entry which is preliminary data.</text>
</comment>
<gene>
    <name evidence="4" type="ORF">HX822_17925</name>
</gene>
<dbReference type="RefSeq" id="WP_177078720.1">
    <property type="nucleotide sequence ID" value="NZ_JACARG010000037.1"/>
</dbReference>
<dbReference type="Proteomes" id="UP000531950">
    <property type="component" value="Unassembled WGS sequence"/>
</dbReference>
<accession>A0A7Y8EIL3</accession>
<dbReference type="NCBIfam" id="TIGR00638">
    <property type="entry name" value="Mop"/>
    <property type="match status" value="2"/>
</dbReference>
<evidence type="ECO:0000256" key="2">
    <source>
        <dbReference type="PROSITE-ProRule" id="PRU01213"/>
    </source>
</evidence>
<dbReference type="InterPro" id="IPR008995">
    <property type="entry name" value="Mo/tungstate-bd_C_term_dom"/>
</dbReference>
<dbReference type="EMBL" id="JACARG010000037">
    <property type="protein sequence ID" value="NWE14825.1"/>
    <property type="molecule type" value="Genomic_DNA"/>
</dbReference>
<dbReference type="PANTHER" id="PTHR30432:SF1">
    <property type="entry name" value="DNA-BINDING TRANSCRIPTIONAL DUAL REGULATOR MODE"/>
    <property type="match status" value="1"/>
</dbReference>
<evidence type="ECO:0000259" key="3">
    <source>
        <dbReference type="PROSITE" id="PS51866"/>
    </source>
</evidence>
<name>A0A7Y8EIL3_9PSED</name>
<reference evidence="4 5" key="1">
    <citation type="submission" date="2020-04" db="EMBL/GenBank/DDBJ databases">
        <title>Molecular characterization of pseudomonads from Agaricus bisporus reveal novel blotch 2 pathogens in Western Europe.</title>
        <authorList>
            <person name="Taparia T."/>
            <person name="Krijger M."/>
            <person name="Haynes E."/>
            <person name="Elpinstone J.G."/>
            <person name="Noble R."/>
            <person name="Van Der Wolf J."/>
        </authorList>
    </citation>
    <scope>NUCLEOTIDE SEQUENCE [LARGE SCALE GENOMIC DNA]</scope>
    <source>
        <strain evidence="4 5">IPO3782</strain>
    </source>
</reference>
<dbReference type="PANTHER" id="PTHR30432">
    <property type="entry name" value="TRANSCRIPTIONAL REGULATOR MODE"/>
    <property type="match status" value="1"/>
</dbReference>
<dbReference type="GO" id="GO:0015689">
    <property type="term" value="P:molybdate ion transport"/>
    <property type="evidence" value="ECO:0007669"/>
    <property type="project" value="InterPro"/>
</dbReference>
<keyword evidence="1 2" id="KW-0500">Molybdenum</keyword>
<proteinExistence type="predicted"/>
<protein>
    <submittedName>
        <fullName evidence="4">TOBE domain-containing protein</fullName>
    </submittedName>
</protein>
<feature type="domain" description="Mop" evidence="3">
    <location>
        <begin position="74"/>
        <end position="140"/>
    </location>
</feature>
<sequence length="142" mass="14635">MKVSARNVFKGQVSQVQDGAVNAEVVLTLSGGEQLVAVVTMESIRNLGIAVGKEAIALIKAPWVMLMTESSDIRLSARNCLEGKVLSVNDGAVNAEVVIELAGGSKVFSIVTRDAVAELGLKPGVSATAVIKASHIILGVPA</sequence>
<dbReference type="Gene3D" id="2.40.50.100">
    <property type="match status" value="2"/>
</dbReference>
<dbReference type="Pfam" id="PF03459">
    <property type="entry name" value="TOBE"/>
    <property type="match status" value="2"/>
</dbReference>